<comment type="similarity">
    <text evidence="1 2">Belongs to the calycin superfamily. Lipocalin family.</text>
</comment>
<dbReference type="InterPro" id="IPR012674">
    <property type="entry name" value="Calycin"/>
</dbReference>
<proteinExistence type="inferred from homology"/>
<gene>
    <name evidence="4" type="ORF">G3M78_04490</name>
</gene>
<sequence length="182" mass="20880">MKIIKWRSFTIYPIAVGFLLLLSACANVPKNDTPPLQVVPHVDIDRYLGKWYEIARYPHALEKGCFQSTAFYQKMPDGMIQVVNQCRMDSPEGALKQIVGTVASTDSSGNAKLKVQFLWPFWGNYWIVHLDSDYQYAVVSEPNRQYLWILSRSPQMDAATLNEIKEALTQKNFDMSRLLAQE</sequence>
<dbReference type="PIRSF" id="PIRSF036893">
    <property type="entry name" value="Lipocalin_ApoD"/>
    <property type="match status" value="1"/>
</dbReference>
<dbReference type="InterPro" id="IPR022272">
    <property type="entry name" value="Lipocalin_CS"/>
</dbReference>
<name>A0A7T0C1J7_9BACT</name>
<dbReference type="Pfam" id="PF08212">
    <property type="entry name" value="Lipocalin_2"/>
    <property type="match status" value="1"/>
</dbReference>
<dbReference type="Gene3D" id="2.40.128.20">
    <property type="match status" value="1"/>
</dbReference>
<dbReference type="KEGG" id="nva:G3M78_04490"/>
<dbReference type="InterPro" id="IPR002446">
    <property type="entry name" value="Lipocalin_bac"/>
</dbReference>
<dbReference type="AlphaFoldDB" id="A0A7T0C1J7"/>
<dbReference type="PANTHER" id="PTHR10612">
    <property type="entry name" value="APOLIPOPROTEIN D"/>
    <property type="match status" value="1"/>
</dbReference>
<evidence type="ECO:0000256" key="1">
    <source>
        <dbReference type="ARBA" id="ARBA00006889"/>
    </source>
</evidence>
<dbReference type="InterPro" id="IPR047202">
    <property type="entry name" value="Lipocalin_Blc-like_dom"/>
</dbReference>
<dbReference type="InterPro" id="IPR022271">
    <property type="entry name" value="Lipocalin_ApoD"/>
</dbReference>
<evidence type="ECO:0000313" key="5">
    <source>
        <dbReference type="Proteomes" id="UP000594464"/>
    </source>
</evidence>
<feature type="domain" description="Lipocalin/cytosolic fatty-acid binding" evidence="3">
    <location>
        <begin position="42"/>
        <end position="179"/>
    </location>
</feature>
<dbReference type="EMBL" id="CP048620">
    <property type="protein sequence ID" value="QPJ64687.1"/>
    <property type="molecule type" value="Genomic_DNA"/>
</dbReference>
<reference evidence="5" key="1">
    <citation type="submission" date="2020-02" db="EMBL/GenBank/DDBJ databases">
        <title>Genomic and physiological characterization of two novel Nitrospinaceae genera.</title>
        <authorList>
            <person name="Mueller A.J."/>
            <person name="Jung M.-Y."/>
            <person name="Strachan C.R."/>
            <person name="Herbold C.W."/>
            <person name="Kirkegaard R.H."/>
            <person name="Daims H."/>
        </authorList>
    </citation>
    <scope>NUCLEOTIDE SEQUENCE [LARGE SCALE GENOMIC DNA]</scope>
</reference>
<dbReference type="SUPFAM" id="SSF50814">
    <property type="entry name" value="Lipocalins"/>
    <property type="match status" value="1"/>
</dbReference>
<evidence type="ECO:0000259" key="3">
    <source>
        <dbReference type="Pfam" id="PF08212"/>
    </source>
</evidence>
<evidence type="ECO:0000313" key="4">
    <source>
        <dbReference type="EMBL" id="QPJ64687.1"/>
    </source>
</evidence>
<dbReference type="PROSITE" id="PS51257">
    <property type="entry name" value="PROKAR_LIPOPROTEIN"/>
    <property type="match status" value="1"/>
</dbReference>
<dbReference type="InterPro" id="IPR000566">
    <property type="entry name" value="Lipocln_cytosolic_FA-bd_dom"/>
</dbReference>
<dbReference type="PROSITE" id="PS00213">
    <property type="entry name" value="LIPOCALIN"/>
    <property type="match status" value="1"/>
</dbReference>
<dbReference type="GO" id="GO:0006950">
    <property type="term" value="P:response to stress"/>
    <property type="evidence" value="ECO:0007669"/>
    <property type="project" value="UniProtKB-ARBA"/>
</dbReference>
<evidence type="ECO:0000256" key="2">
    <source>
        <dbReference type="PIRNR" id="PIRNR036893"/>
    </source>
</evidence>
<dbReference type="PANTHER" id="PTHR10612:SF34">
    <property type="entry name" value="APOLIPOPROTEIN D"/>
    <property type="match status" value="1"/>
</dbReference>
<dbReference type="Proteomes" id="UP000594464">
    <property type="component" value="Chromosome"/>
</dbReference>
<accession>A0A7T0C1J7</accession>
<dbReference type="CDD" id="cd19438">
    <property type="entry name" value="lipocalin_Blc-like"/>
    <property type="match status" value="1"/>
</dbReference>
<protein>
    <submittedName>
        <fullName evidence="4">Lipocalin family protein</fullName>
    </submittedName>
</protein>
<organism evidence="4 5">
    <name type="scientific">Candidatus Nitrohelix vancouverensis</name>
    <dbReference type="NCBI Taxonomy" id="2705534"/>
    <lineage>
        <taxon>Bacteria</taxon>
        <taxon>Pseudomonadati</taxon>
        <taxon>Nitrospinota/Tectimicrobiota group</taxon>
        <taxon>Nitrospinota</taxon>
        <taxon>Nitrospinia</taxon>
        <taxon>Nitrospinales</taxon>
        <taxon>Nitrospinaceae</taxon>
        <taxon>Candidatus Nitrohelix</taxon>
    </lineage>
</organism>
<dbReference type="PRINTS" id="PR01171">
    <property type="entry name" value="BCTLIPOCALIN"/>
</dbReference>